<comment type="caution">
    <text evidence="1">The sequence shown here is derived from an EMBL/GenBank/DDBJ whole genome shotgun (WGS) entry which is preliminary data.</text>
</comment>
<organism evidence="1 2">
    <name type="scientific">Hibiscus sabdariffa</name>
    <name type="common">roselle</name>
    <dbReference type="NCBI Taxonomy" id="183260"/>
    <lineage>
        <taxon>Eukaryota</taxon>
        <taxon>Viridiplantae</taxon>
        <taxon>Streptophyta</taxon>
        <taxon>Embryophyta</taxon>
        <taxon>Tracheophyta</taxon>
        <taxon>Spermatophyta</taxon>
        <taxon>Magnoliopsida</taxon>
        <taxon>eudicotyledons</taxon>
        <taxon>Gunneridae</taxon>
        <taxon>Pentapetalae</taxon>
        <taxon>rosids</taxon>
        <taxon>malvids</taxon>
        <taxon>Malvales</taxon>
        <taxon>Malvaceae</taxon>
        <taxon>Malvoideae</taxon>
        <taxon>Hibiscus</taxon>
    </lineage>
</organism>
<dbReference type="PANTHER" id="PTHR34046">
    <property type="entry name" value="OS06G0218800 PROTEIN"/>
    <property type="match status" value="1"/>
</dbReference>
<proteinExistence type="predicted"/>
<dbReference type="EMBL" id="JBBPBN010000589">
    <property type="protein sequence ID" value="KAK8484231.1"/>
    <property type="molecule type" value="Genomic_DNA"/>
</dbReference>
<dbReference type="Proteomes" id="UP001396334">
    <property type="component" value="Unassembled WGS sequence"/>
</dbReference>
<gene>
    <name evidence="1" type="ORF">V6N11_024364</name>
</gene>
<keyword evidence="2" id="KW-1185">Reference proteome</keyword>
<evidence type="ECO:0000313" key="2">
    <source>
        <dbReference type="Proteomes" id="UP001396334"/>
    </source>
</evidence>
<evidence type="ECO:0000313" key="1">
    <source>
        <dbReference type="EMBL" id="KAK8484231.1"/>
    </source>
</evidence>
<dbReference type="InterPro" id="IPR008004">
    <property type="entry name" value="OCTOPUS-like"/>
</dbReference>
<dbReference type="Pfam" id="PF05340">
    <property type="entry name" value="DUF740"/>
    <property type="match status" value="1"/>
</dbReference>
<reference evidence="1 2" key="1">
    <citation type="journal article" date="2024" name="G3 (Bethesda)">
        <title>Genome assembly of Hibiscus sabdariffa L. provides insights into metabolisms of medicinal natural products.</title>
        <authorList>
            <person name="Kim T."/>
        </authorList>
    </citation>
    <scope>NUCLEOTIDE SEQUENCE [LARGE SCALE GENOMIC DNA]</scope>
    <source>
        <strain evidence="1">TK-2024</strain>
        <tissue evidence="1">Old leaves</tissue>
    </source>
</reference>
<sequence>MRHCLGKKLVRVVGNCFPSKLCIIYTHKAKDMSGCKRKKIDYYYYLMGLSECESRHGCKKHPHHQEKQGVCPSCLKERLSHLYSSSSSYKESTSRVVPSLPFSPAEHNSFSTGFKKSKSLAFVARNQNKEKKGFWSKLLGFKGKNKDFLDHSSSMRFIIQRMK</sequence>
<name>A0ABR1ZU56_9ROSI</name>
<accession>A0ABR1ZU56</accession>
<dbReference type="PANTHER" id="PTHR34046:SF19">
    <property type="entry name" value="RAPIDLY ELICITED PROTEIN, PUTATIVE-RELATED"/>
    <property type="match status" value="1"/>
</dbReference>
<protein>
    <submittedName>
        <fullName evidence="1">Uncharacterized protein</fullName>
    </submittedName>
</protein>